<dbReference type="InterPro" id="IPR046748">
    <property type="entry name" value="HipA_2"/>
</dbReference>
<dbReference type="PATRIC" id="fig|52.7.peg.2287"/>
<organism evidence="2 3">
    <name type="scientific">Chondromyces crocatus</name>
    <dbReference type="NCBI Taxonomy" id="52"/>
    <lineage>
        <taxon>Bacteria</taxon>
        <taxon>Pseudomonadati</taxon>
        <taxon>Myxococcota</taxon>
        <taxon>Polyangia</taxon>
        <taxon>Polyangiales</taxon>
        <taxon>Polyangiaceae</taxon>
        <taxon>Chondromyces</taxon>
    </lineage>
</organism>
<proteinExistence type="predicted"/>
<accession>A0A0K1EBM4</accession>
<dbReference type="STRING" id="52.CMC5_021240"/>
<dbReference type="Proteomes" id="UP000067626">
    <property type="component" value="Chromosome"/>
</dbReference>
<dbReference type="KEGG" id="ccro:CMC5_021240"/>
<dbReference type="OrthoDB" id="9786330at2"/>
<dbReference type="Pfam" id="PF20613">
    <property type="entry name" value="HipA_2"/>
    <property type="match status" value="1"/>
</dbReference>
<feature type="domain" description="HipA-like kinase" evidence="1">
    <location>
        <begin position="13"/>
        <end position="226"/>
    </location>
</feature>
<gene>
    <name evidence="2" type="ORF">CMC5_021240</name>
</gene>
<protein>
    <recommendedName>
        <fullName evidence="1">HipA-like kinase domain-containing protein</fullName>
    </recommendedName>
</protein>
<name>A0A0K1EBM4_CHOCO</name>
<dbReference type="EMBL" id="CP012159">
    <property type="protein sequence ID" value="AKT37983.1"/>
    <property type="molecule type" value="Genomic_DNA"/>
</dbReference>
<evidence type="ECO:0000313" key="2">
    <source>
        <dbReference type="EMBL" id="AKT37983.1"/>
    </source>
</evidence>
<evidence type="ECO:0000259" key="1">
    <source>
        <dbReference type="Pfam" id="PF20613"/>
    </source>
</evidence>
<dbReference type="AlphaFoldDB" id="A0A0K1EBM4"/>
<keyword evidence="3" id="KW-1185">Reference proteome</keyword>
<sequence length="262" mass="28599">MIRTVQTTRYVTPLREGGSLPALVEGDDDGMYVLKFRGAGQGPKALIAELVAGELARALALPVPELVFMTLDARFGDAEPDPDIADLLSASTGLNLALDFLPGALPYQALAGAKLDPALAAAVVWFDAFVSNVDRTVRNPNLLLWHKQLWLIDHGAALYVHHAWTDEVDPREDALDPSAFIKQHVLLPYAGDLAAADAMLAPRLTKERIEAIVAMIPDAWLEGAETSERAAARRAGYAGYLERRLESPRRFVEEAIRAQARR</sequence>
<reference evidence="2 3" key="1">
    <citation type="submission" date="2015-07" db="EMBL/GenBank/DDBJ databases">
        <title>Genome analysis of myxobacterium Chondromyces crocatus Cm c5 reveals a high potential for natural compound synthesis and the genetic basis for the loss of fruiting body formation.</title>
        <authorList>
            <person name="Zaburannyi N."/>
            <person name="Bunk B."/>
            <person name="Maier J."/>
            <person name="Overmann J."/>
            <person name="Mueller R."/>
        </authorList>
    </citation>
    <scope>NUCLEOTIDE SEQUENCE [LARGE SCALE GENOMIC DNA]</scope>
    <source>
        <strain evidence="2 3">Cm c5</strain>
    </source>
</reference>
<evidence type="ECO:0000313" key="3">
    <source>
        <dbReference type="Proteomes" id="UP000067626"/>
    </source>
</evidence>